<name>A0A6G1CR64_9ORYZ</name>
<evidence type="ECO:0000313" key="3">
    <source>
        <dbReference type="Proteomes" id="UP000479710"/>
    </source>
</evidence>
<organism evidence="2 3">
    <name type="scientific">Oryza meyeriana var. granulata</name>
    <dbReference type="NCBI Taxonomy" id="110450"/>
    <lineage>
        <taxon>Eukaryota</taxon>
        <taxon>Viridiplantae</taxon>
        <taxon>Streptophyta</taxon>
        <taxon>Embryophyta</taxon>
        <taxon>Tracheophyta</taxon>
        <taxon>Spermatophyta</taxon>
        <taxon>Magnoliopsida</taxon>
        <taxon>Liliopsida</taxon>
        <taxon>Poales</taxon>
        <taxon>Poaceae</taxon>
        <taxon>BOP clade</taxon>
        <taxon>Oryzoideae</taxon>
        <taxon>Oryzeae</taxon>
        <taxon>Oryzinae</taxon>
        <taxon>Oryza</taxon>
        <taxon>Oryza meyeriana</taxon>
    </lineage>
</organism>
<dbReference type="Proteomes" id="UP000479710">
    <property type="component" value="Unassembled WGS sequence"/>
</dbReference>
<dbReference type="PANTHER" id="PTHR31635:SF196">
    <property type="entry name" value="REVERSE TRANSCRIPTASE DOMAIN-CONTAINING PROTEIN-RELATED"/>
    <property type="match status" value="1"/>
</dbReference>
<dbReference type="InterPro" id="IPR000477">
    <property type="entry name" value="RT_dom"/>
</dbReference>
<protein>
    <recommendedName>
        <fullName evidence="1">Reverse transcriptase domain-containing protein</fullName>
    </recommendedName>
</protein>
<evidence type="ECO:0000313" key="2">
    <source>
        <dbReference type="EMBL" id="KAF0902626.1"/>
    </source>
</evidence>
<keyword evidence="3" id="KW-1185">Reference proteome</keyword>
<dbReference type="CDD" id="cd01650">
    <property type="entry name" value="RT_nLTR_like"/>
    <property type="match status" value="1"/>
</dbReference>
<sequence length="244" mass="28259">MMHAEKELTISEHFRNIMSRPGPRTQKLNWQSLGIEPLDLAGLDDPFSEAEICKAIGEMPADKPLGLDGFTRRFFRAWWDIIKEDIVAAFKSPYDIRHIHSNLLNSANIVLIPKKEGADRVGDYRPISLIHGFPKIFSKVLFLILRPIMHSLISTNQSAFIHGRSIHDNFMYVRNTLRRYHKNKSPVLLFKLNISKGFDSMRWDYLLVLMQHWGFPQQWHDWITSLLTTSSSKILLTTSSSLRS</sequence>
<dbReference type="OrthoDB" id="786283at2759"/>
<dbReference type="PANTHER" id="PTHR31635">
    <property type="entry name" value="REVERSE TRANSCRIPTASE DOMAIN-CONTAINING PROTEIN-RELATED"/>
    <property type="match status" value="1"/>
</dbReference>
<reference evidence="2 3" key="1">
    <citation type="submission" date="2019-11" db="EMBL/GenBank/DDBJ databases">
        <title>Whole genome sequence of Oryza granulata.</title>
        <authorList>
            <person name="Li W."/>
        </authorList>
    </citation>
    <scope>NUCLEOTIDE SEQUENCE [LARGE SCALE GENOMIC DNA]</scope>
    <source>
        <strain evidence="3">cv. Menghai</strain>
        <tissue evidence="2">Leaf</tissue>
    </source>
</reference>
<gene>
    <name evidence="2" type="ORF">E2562_018257</name>
</gene>
<dbReference type="Pfam" id="PF00078">
    <property type="entry name" value="RVT_1"/>
    <property type="match status" value="1"/>
</dbReference>
<comment type="caution">
    <text evidence="2">The sequence shown here is derived from an EMBL/GenBank/DDBJ whole genome shotgun (WGS) entry which is preliminary data.</text>
</comment>
<feature type="domain" description="Reverse transcriptase" evidence="1">
    <location>
        <begin position="112"/>
        <end position="230"/>
    </location>
</feature>
<accession>A0A6G1CR64</accession>
<dbReference type="AlphaFoldDB" id="A0A6G1CR64"/>
<proteinExistence type="predicted"/>
<evidence type="ECO:0000259" key="1">
    <source>
        <dbReference type="Pfam" id="PF00078"/>
    </source>
</evidence>
<dbReference type="EMBL" id="SPHZ02000008">
    <property type="protein sequence ID" value="KAF0902626.1"/>
    <property type="molecule type" value="Genomic_DNA"/>
</dbReference>